<name>A0ABR5BXI4_9TREE</name>
<feature type="chain" id="PRO_5046264023" evidence="1">
    <location>
        <begin position="19"/>
        <end position="249"/>
    </location>
</feature>
<evidence type="ECO:0000313" key="2">
    <source>
        <dbReference type="EMBL" id="KIR80213.1"/>
    </source>
</evidence>
<sequence length="249" mass="28030">MSLLSHLVKFLLLGSIMASPSGHLIFTSLSAIFEGPYAPVFSAILCTQALPTLKSQISILKVNGKMSLEMAKEKCGGLRYVENRVKEGESSHNLLSTCKFFHLFVESLHNESADTSVEYMIHQQLQEYKITPISQNWMQMDMPLSAVPSDGSHVKKRLSMGVDTRENGTEAYYTWFLKKRAEYESGHDVCNQLSMLEAAVTSWAHLCLFLPKLNCEFVTLVMIADTLIVLQSFKDERDYDMSPMFTGAH</sequence>
<keyword evidence="1" id="KW-0732">Signal</keyword>
<dbReference type="Proteomes" id="UP000054272">
    <property type="component" value="Unassembled WGS sequence"/>
</dbReference>
<evidence type="ECO:0000313" key="3">
    <source>
        <dbReference type="Proteomes" id="UP000054272"/>
    </source>
</evidence>
<dbReference type="EMBL" id="KN848652">
    <property type="protein sequence ID" value="KIR80213.1"/>
    <property type="molecule type" value="Genomic_DNA"/>
</dbReference>
<evidence type="ECO:0000256" key="1">
    <source>
        <dbReference type="SAM" id="SignalP"/>
    </source>
</evidence>
<feature type="signal peptide" evidence="1">
    <location>
        <begin position="1"/>
        <end position="18"/>
    </location>
</feature>
<organism evidence="2 3">
    <name type="scientific">Cryptococcus gattii EJB2</name>
    <dbReference type="NCBI Taxonomy" id="1296103"/>
    <lineage>
        <taxon>Eukaryota</taxon>
        <taxon>Fungi</taxon>
        <taxon>Dikarya</taxon>
        <taxon>Basidiomycota</taxon>
        <taxon>Agaricomycotina</taxon>
        <taxon>Tremellomycetes</taxon>
        <taxon>Tremellales</taxon>
        <taxon>Cryptococcaceae</taxon>
        <taxon>Cryptococcus</taxon>
        <taxon>Cryptococcus gattii species complex</taxon>
    </lineage>
</organism>
<protein>
    <submittedName>
        <fullName evidence="2">Uncharacterized protein</fullName>
    </submittedName>
</protein>
<reference evidence="2 3" key="1">
    <citation type="submission" date="2015-01" db="EMBL/GenBank/DDBJ databases">
        <title>The Genome Sequence of Cryptococcus gattii EJB2.</title>
        <authorList>
            <consortium name="The Broad Institute Genomics Platform"/>
            <person name="Cuomo C."/>
            <person name="Litvintseva A."/>
            <person name="Chen Y."/>
            <person name="Heitman J."/>
            <person name="Sun S."/>
            <person name="Springer D."/>
            <person name="Dromer F."/>
            <person name="Young S."/>
            <person name="Zeng Q."/>
            <person name="Gargeya S."/>
            <person name="Abouelleil A."/>
            <person name="Alvarado L."/>
            <person name="Chapman S.B."/>
            <person name="Gainer-Dewar J."/>
            <person name="Goldberg J."/>
            <person name="Griggs A."/>
            <person name="Gujja S."/>
            <person name="Hansen M."/>
            <person name="Howarth C."/>
            <person name="Imamovic A."/>
            <person name="Larimer J."/>
            <person name="Murphy C."/>
            <person name="Naylor J."/>
            <person name="Pearson M."/>
            <person name="Priest M."/>
            <person name="Roberts A."/>
            <person name="Saif S."/>
            <person name="Shea T."/>
            <person name="Sykes S."/>
            <person name="Wortman J."/>
            <person name="Nusbaum C."/>
            <person name="Birren B."/>
        </authorList>
    </citation>
    <scope>NUCLEOTIDE SEQUENCE [LARGE SCALE GENOMIC DNA]</scope>
    <source>
        <strain evidence="2 3">EJB2</strain>
    </source>
</reference>
<accession>A0ABR5BXI4</accession>
<proteinExistence type="predicted"/>
<keyword evidence="3" id="KW-1185">Reference proteome</keyword>
<gene>
    <name evidence="2" type="ORF">I306_02732</name>
</gene>